<accession>A0A8E0MCS9</accession>
<protein>
    <submittedName>
        <fullName evidence="1">Uncharacterized protein</fullName>
    </submittedName>
</protein>
<reference evidence="1 2" key="1">
    <citation type="journal article" date="2013" name="PLoS ONE">
        <title>Lactobacillus paracasei comparative genomics: towards species pan-genome definition and exploitation of diversity.</title>
        <authorList>
            <person name="Smokvina T."/>
            <person name="Wels M."/>
            <person name="Polka J."/>
            <person name="Chervaux C."/>
            <person name="Brisse S."/>
            <person name="Boekhorst J."/>
            <person name="van Hylckama Vlieg J.E."/>
            <person name="Siezen R.J."/>
        </authorList>
    </citation>
    <scope>NUCLEOTIDE SEQUENCE [LARGE SCALE GENOMIC DNA]</scope>
    <source>
        <strain evidence="1 2">CNCM I-4270</strain>
    </source>
</reference>
<evidence type="ECO:0000313" key="1">
    <source>
        <dbReference type="EMBL" id="EPC56309.1"/>
    </source>
</evidence>
<proteinExistence type="predicted"/>
<dbReference type="AlphaFoldDB" id="A0A8E0MCS9"/>
<gene>
    <name evidence="1" type="ORF">Lpp77_02597</name>
</gene>
<dbReference type="EMBL" id="ANJX01000086">
    <property type="protein sequence ID" value="EPC56309.1"/>
    <property type="molecule type" value="Genomic_DNA"/>
</dbReference>
<dbReference type="Proteomes" id="UP000014249">
    <property type="component" value="Unassembled WGS sequence"/>
</dbReference>
<comment type="caution">
    <text evidence="1">The sequence shown here is derived from an EMBL/GenBank/DDBJ whole genome shotgun (WGS) entry which is preliminary data.</text>
</comment>
<evidence type="ECO:0000313" key="2">
    <source>
        <dbReference type="Proteomes" id="UP000014249"/>
    </source>
</evidence>
<sequence>QWAQHELQALPEDFRFRIAPKLDKAATNETTKLRMQL</sequence>
<name>A0A8E0MCS9_LACPA</name>
<organism evidence="1 2">
    <name type="scientific">Lacticaseibacillus paracasei subsp. paracasei CNCM I-4270</name>
    <dbReference type="NCBI Taxonomy" id="1256202"/>
    <lineage>
        <taxon>Bacteria</taxon>
        <taxon>Bacillati</taxon>
        <taxon>Bacillota</taxon>
        <taxon>Bacilli</taxon>
        <taxon>Lactobacillales</taxon>
        <taxon>Lactobacillaceae</taxon>
        <taxon>Lacticaseibacillus</taxon>
    </lineage>
</organism>
<feature type="non-terminal residue" evidence="1">
    <location>
        <position position="1"/>
    </location>
</feature>